<comment type="caution">
    <text evidence="3">The sequence shown here is derived from an EMBL/GenBank/DDBJ whole genome shotgun (WGS) entry which is preliminary data.</text>
</comment>
<evidence type="ECO:0000259" key="2">
    <source>
        <dbReference type="PROSITE" id="PS50800"/>
    </source>
</evidence>
<feature type="compositionally biased region" description="Polar residues" evidence="1">
    <location>
        <begin position="1"/>
        <end position="15"/>
    </location>
</feature>
<accession>A0A9W7AMC7</accession>
<dbReference type="InterPro" id="IPR003034">
    <property type="entry name" value="SAP_dom"/>
</dbReference>
<feature type="compositionally biased region" description="Basic and acidic residues" evidence="1">
    <location>
        <begin position="104"/>
        <end position="119"/>
    </location>
</feature>
<evidence type="ECO:0000313" key="3">
    <source>
        <dbReference type="EMBL" id="GMH71977.1"/>
    </source>
</evidence>
<proteinExistence type="predicted"/>
<dbReference type="EMBL" id="BLQM01000171">
    <property type="protein sequence ID" value="GMH71977.1"/>
    <property type="molecule type" value="Genomic_DNA"/>
</dbReference>
<evidence type="ECO:0000256" key="1">
    <source>
        <dbReference type="SAM" id="MobiDB-lite"/>
    </source>
</evidence>
<feature type="compositionally biased region" description="Pro residues" evidence="1">
    <location>
        <begin position="126"/>
        <end position="135"/>
    </location>
</feature>
<feature type="compositionally biased region" description="Basic residues" evidence="1">
    <location>
        <begin position="164"/>
        <end position="174"/>
    </location>
</feature>
<dbReference type="Proteomes" id="UP001162640">
    <property type="component" value="Unassembled WGS sequence"/>
</dbReference>
<protein>
    <recommendedName>
        <fullName evidence="2">SAP domain-containing protein</fullName>
    </recommendedName>
</protein>
<dbReference type="PROSITE" id="PS50800">
    <property type="entry name" value="SAP"/>
    <property type="match status" value="1"/>
</dbReference>
<feature type="region of interest" description="Disordered" evidence="1">
    <location>
        <begin position="1"/>
        <end position="175"/>
    </location>
</feature>
<feature type="compositionally biased region" description="Basic residues" evidence="1">
    <location>
        <begin position="41"/>
        <end position="51"/>
    </location>
</feature>
<name>A0A9W7AMC7_9STRA</name>
<sequence length="530" mass="59691">MYSTPSNYPSNHSNQTPSAAKNNSNTNNNGKKPKDGPKVPKVIRSKKKKVVRGLPSSSSLSSNVEGTLGNAGNAGNTGNTGNAGNASNANNAHGSKSKSKNNKKKQDDKNKNKSKENTQTKKFPKLKPPTPPRNPQHPRTNSKDFVNSPPKTAHFPHPSLPKPSSKKKEKKKFVSRKERVTLSKLSYISKRVKEEGVGYEVDLEGGGWVRVRWEDGEGEFFWRDVLERWEKENGGFVEKEVEVEVEEEEFHDSSVPPYPSTPLTYTPKPSTLQFTTLNVKTFPRCIGCHSLPSDGGWSLGMSSQPLLELEGDVEIFENRKQEELATRYYNLGHDDVKEELETRQYDYKRGRSNVVFGRVGVKERKEVLLEGMEIKEEEAGRRVRSLSDGDFQSMLNGGMDDYNDLLTFHKSIEKEDDLIKDSRDLIGCSCKRLKTRGLREKRLKEELKKRGQSVEGGKDDLQERLRLILDSEPCCSIGCACFELGVECHFDICGCARDPCGNEEGKYVYDRDAVKEKRNKYITGRCEDAK</sequence>
<dbReference type="AlphaFoldDB" id="A0A9W7AMC7"/>
<feature type="compositionally biased region" description="Low complexity" evidence="1">
    <location>
        <begin position="16"/>
        <end position="30"/>
    </location>
</feature>
<organism evidence="3 4">
    <name type="scientific">Triparma laevis f. inornata</name>
    <dbReference type="NCBI Taxonomy" id="1714386"/>
    <lineage>
        <taxon>Eukaryota</taxon>
        <taxon>Sar</taxon>
        <taxon>Stramenopiles</taxon>
        <taxon>Ochrophyta</taxon>
        <taxon>Bolidophyceae</taxon>
        <taxon>Parmales</taxon>
        <taxon>Triparmaceae</taxon>
        <taxon>Triparma</taxon>
    </lineage>
</organism>
<dbReference type="SMART" id="SM00513">
    <property type="entry name" value="SAP"/>
    <property type="match status" value="1"/>
</dbReference>
<reference evidence="4" key="1">
    <citation type="journal article" date="2023" name="Commun. Biol.">
        <title>Genome analysis of Parmales, the sister group of diatoms, reveals the evolutionary specialization of diatoms from phago-mixotrophs to photoautotrophs.</title>
        <authorList>
            <person name="Ban H."/>
            <person name="Sato S."/>
            <person name="Yoshikawa S."/>
            <person name="Yamada K."/>
            <person name="Nakamura Y."/>
            <person name="Ichinomiya M."/>
            <person name="Sato N."/>
            <person name="Blanc-Mathieu R."/>
            <person name="Endo H."/>
            <person name="Kuwata A."/>
            <person name="Ogata H."/>
        </authorList>
    </citation>
    <scope>NUCLEOTIDE SEQUENCE [LARGE SCALE GENOMIC DNA]</scope>
</reference>
<feature type="compositionally biased region" description="Low complexity" evidence="1">
    <location>
        <begin position="70"/>
        <end position="94"/>
    </location>
</feature>
<feature type="domain" description="SAP" evidence="2">
    <location>
        <begin position="435"/>
        <end position="469"/>
    </location>
</feature>
<evidence type="ECO:0000313" key="4">
    <source>
        <dbReference type="Proteomes" id="UP001162640"/>
    </source>
</evidence>
<gene>
    <name evidence="3" type="ORF">TL16_g05799</name>
</gene>